<accession>A0A445AMG2</accession>
<feature type="coiled-coil region" evidence="12">
    <location>
        <begin position="792"/>
        <end position="819"/>
    </location>
</feature>
<feature type="transmembrane region" description="Helical" evidence="13">
    <location>
        <begin position="650"/>
        <end position="670"/>
    </location>
</feature>
<keyword evidence="13" id="KW-0812">Transmembrane</keyword>
<dbReference type="Gene3D" id="3.40.1810.10">
    <property type="entry name" value="Transcription factor, MADS-box"/>
    <property type="match status" value="3"/>
</dbReference>
<dbReference type="PANTHER" id="PTHR11945:SF777">
    <property type="entry name" value="MADS-BOX TRANSCRIPTION FACTOR FAMILY PROTEIN"/>
    <property type="match status" value="1"/>
</dbReference>
<evidence type="ECO:0000256" key="4">
    <source>
        <dbReference type="ARBA" id="ARBA00022729"/>
    </source>
</evidence>
<feature type="domain" description="MADS-box" evidence="14">
    <location>
        <begin position="711"/>
        <end position="754"/>
    </location>
</feature>
<dbReference type="InterPro" id="IPR033897">
    <property type="entry name" value="SRF-like_MADS-box"/>
</dbReference>
<dbReference type="AlphaFoldDB" id="A0A445AMG2"/>
<reference evidence="15 16" key="1">
    <citation type="submission" date="2019-01" db="EMBL/GenBank/DDBJ databases">
        <title>Sequencing of cultivated peanut Arachis hypogaea provides insights into genome evolution and oil improvement.</title>
        <authorList>
            <person name="Chen X."/>
        </authorList>
    </citation>
    <scope>NUCLEOTIDE SEQUENCE [LARGE SCALE GENOMIC DNA]</scope>
    <source>
        <strain evidence="16">cv. Fuhuasheng</strain>
        <tissue evidence="15">Leaves</tissue>
    </source>
</reference>
<dbReference type="EMBL" id="SDMP01000011">
    <property type="protein sequence ID" value="RYR27618.1"/>
    <property type="molecule type" value="Genomic_DNA"/>
</dbReference>
<feature type="coiled-coil region" evidence="12">
    <location>
        <begin position="278"/>
        <end position="305"/>
    </location>
</feature>
<evidence type="ECO:0000256" key="8">
    <source>
        <dbReference type="ARBA" id="ARBA00023136"/>
    </source>
</evidence>
<keyword evidence="16" id="KW-1185">Reference proteome</keyword>
<dbReference type="Proteomes" id="UP000289738">
    <property type="component" value="Chromosome B01"/>
</dbReference>
<keyword evidence="9" id="KW-0804">Transcription</keyword>
<evidence type="ECO:0000256" key="7">
    <source>
        <dbReference type="ARBA" id="ARBA00023125"/>
    </source>
</evidence>
<evidence type="ECO:0000256" key="11">
    <source>
        <dbReference type="ARBA" id="ARBA00023242"/>
    </source>
</evidence>
<dbReference type="GO" id="GO:0016020">
    <property type="term" value="C:membrane"/>
    <property type="evidence" value="ECO:0007669"/>
    <property type="project" value="UniProtKB-SubCell"/>
</dbReference>
<evidence type="ECO:0000256" key="2">
    <source>
        <dbReference type="ARBA" id="ARBA00004370"/>
    </source>
</evidence>
<evidence type="ECO:0000256" key="3">
    <source>
        <dbReference type="ARBA" id="ARBA00022614"/>
    </source>
</evidence>
<evidence type="ECO:0000313" key="16">
    <source>
        <dbReference type="Proteomes" id="UP000289738"/>
    </source>
</evidence>
<evidence type="ECO:0000256" key="10">
    <source>
        <dbReference type="ARBA" id="ARBA00023180"/>
    </source>
</evidence>
<dbReference type="FunFam" id="3.80.10.10:FF:000041">
    <property type="entry name" value="LRR receptor-like serine/threonine-protein kinase ERECTA"/>
    <property type="match status" value="1"/>
</dbReference>
<dbReference type="Pfam" id="PF00319">
    <property type="entry name" value="SRF-TF"/>
    <property type="match status" value="3"/>
</dbReference>
<comment type="caution">
    <text evidence="15">The sequence shown here is derived from an EMBL/GenBank/DDBJ whole genome shotgun (WGS) entry which is preliminary data.</text>
</comment>
<keyword evidence="11" id="KW-0539">Nucleus</keyword>
<evidence type="ECO:0000259" key="14">
    <source>
        <dbReference type="PROSITE" id="PS50066"/>
    </source>
</evidence>
<dbReference type="SUPFAM" id="SSF52058">
    <property type="entry name" value="L domain-like"/>
    <property type="match status" value="1"/>
</dbReference>
<sequence>MARKKVEFKYIANDSKRKATQKKRKSGLTKKVDEISTLCGVDACAIIYTPDEPRPEVWPSPLEVNRVISRFKEMPELDQSKKMMSQESFLRQRIQKGQDQLKKLKNENRKKEMNNLMFQSLGGYQSLDNATMIDLNDLAWIIDQNIKEVNKQISKLQGQEGTSSNNNRVATINEEQAQVDNIINDDHHIIVMARKKVELKYIANDSKRRATQKKRKSGLIKKADEISTLCGVDACAIIYTSDDPQPEVWPSPSGVNRVISRFKEMPELEQSKKMMSQESFLRQRIQKGQDQLKKLKNENRKKEMNNLMFQSLGGYQSLDNATIIDLNDLAWIIDQNINEVNKQISKLQGQEGTSSNNNGVATINGEQAQVDNIINGGVFPFVDNIINGEQAQVDNIINGGFCASRKQVRSGKWSQNLRNNLSGTKPNSFSKCQALEKLNLSNNNMIGHIPEELASIPVLSVIDLSNNKINGPIPENFGNSSSLQLLNVSFNNIIGSIPTGKSFKLMGSKSSLQHVVANGAYGTVYKGTYDGQDVAGSILHLQGQLLRVKVNKVYISFVVIAEGVLGDDNVFHHGTSWTHLVLLYVYVQVSRCIIVGALFSLLRIVRGTCLVTFIISQGKFVQHSSGRSLELTPETGALVCSGTLDSSLKYLLLVQFIFFTGGIVFLTLIVNGSTTQFVLHYLDMDKLTAVKKRILDFTKYEMLNKALEAFVELKYITNDSKRKATLRKRKSGLTKKVDEISTLCGVDACAIIYTPDEPRPEVWPSPSEVNRVVSRFKEMPELEQSKKMMSQESFLRQRIQKGQDQLKKLKNENRKKEMNNLMFQSLAGCQSLDNATMIDLNDLAWIIDQNIKEVDKQISKLQGQEGTSSNNNGVATINGEQAQVDNIINGGVFPFVDGANNFQNDPFVDGANIFQNDYRPAPFDP</sequence>
<organism evidence="15 16">
    <name type="scientific">Arachis hypogaea</name>
    <name type="common">Peanut</name>
    <dbReference type="NCBI Taxonomy" id="3818"/>
    <lineage>
        <taxon>Eukaryota</taxon>
        <taxon>Viridiplantae</taxon>
        <taxon>Streptophyta</taxon>
        <taxon>Embryophyta</taxon>
        <taxon>Tracheophyta</taxon>
        <taxon>Spermatophyta</taxon>
        <taxon>Magnoliopsida</taxon>
        <taxon>eudicotyledons</taxon>
        <taxon>Gunneridae</taxon>
        <taxon>Pentapetalae</taxon>
        <taxon>rosids</taxon>
        <taxon>fabids</taxon>
        <taxon>Fabales</taxon>
        <taxon>Fabaceae</taxon>
        <taxon>Papilionoideae</taxon>
        <taxon>50 kb inversion clade</taxon>
        <taxon>dalbergioids sensu lato</taxon>
        <taxon>Dalbergieae</taxon>
        <taxon>Pterocarpus clade</taxon>
        <taxon>Arachis</taxon>
    </lineage>
</organism>
<dbReference type="GO" id="GO:0000981">
    <property type="term" value="F:DNA-binding transcription factor activity, RNA polymerase II-specific"/>
    <property type="evidence" value="ECO:0007669"/>
    <property type="project" value="InterPro"/>
</dbReference>
<dbReference type="GO" id="GO:0000978">
    <property type="term" value="F:RNA polymerase II cis-regulatory region sequence-specific DNA binding"/>
    <property type="evidence" value="ECO:0007669"/>
    <property type="project" value="TreeGrafter"/>
</dbReference>
<dbReference type="STRING" id="3818.A0A445AMG2"/>
<dbReference type="Gene3D" id="3.80.10.10">
    <property type="entry name" value="Ribonuclease Inhibitor"/>
    <property type="match status" value="1"/>
</dbReference>
<dbReference type="GO" id="GO:0046983">
    <property type="term" value="F:protein dimerization activity"/>
    <property type="evidence" value="ECO:0007669"/>
    <property type="project" value="InterPro"/>
</dbReference>
<keyword evidence="5" id="KW-0677">Repeat</keyword>
<keyword evidence="12" id="KW-0175">Coiled coil</keyword>
<evidence type="ECO:0000256" key="1">
    <source>
        <dbReference type="ARBA" id="ARBA00004123"/>
    </source>
</evidence>
<dbReference type="InterPro" id="IPR001611">
    <property type="entry name" value="Leu-rich_rpt"/>
</dbReference>
<dbReference type="SUPFAM" id="SSF55455">
    <property type="entry name" value="SRF-like"/>
    <property type="match status" value="3"/>
</dbReference>
<evidence type="ECO:0000256" key="6">
    <source>
        <dbReference type="ARBA" id="ARBA00023015"/>
    </source>
</evidence>
<evidence type="ECO:0000313" key="15">
    <source>
        <dbReference type="EMBL" id="RYR27618.1"/>
    </source>
</evidence>
<dbReference type="PROSITE" id="PS50066">
    <property type="entry name" value="MADS_BOX_2"/>
    <property type="match status" value="3"/>
</dbReference>
<proteinExistence type="predicted"/>
<feature type="coiled-coil region" evidence="12">
    <location>
        <begin position="87"/>
        <end position="114"/>
    </location>
</feature>
<evidence type="ECO:0000256" key="12">
    <source>
        <dbReference type="SAM" id="Coils"/>
    </source>
</evidence>
<dbReference type="SMART" id="SM00432">
    <property type="entry name" value="MADS"/>
    <property type="match status" value="3"/>
</dbReference>
<keyword evidence="6" id="KW-0805">Transcription regulation</keyword>
<name>A0A445AMG2_ARAHY</name>
<dbReference type="InterPro" id="IPR032675">
    <property type="entry name" value="LRR_dom_sf"/>
</dbReference>
<dbReference type="InterPro" id="IPR002100">
    <property type="entry name" value="TF_MADSbox"/>
</dbReference>
<gene>
    <name evidence="15" type="ORF">Ahy_B01g051632</name>
</gene>
<dbReference type="GO" id="GO:0005634">
    <property type="term" value="C:nucleus"/>
    <property type="evidence" value="ECO:0007669"/>
    <property type="project" value="UniProtKB-SubCell"/>
</dbReference>
<dbReference type="PANTHER" id="PTHR11945">
    <property type="entry name" value="MADS BOX PROTEIN"/>
    <property type="match status" value="1"/>
</dbReference>
<keyword evidence="10" id="KW-0325">Glycoprotein</keyword>
<feature type="domain" description="MADS-box" evidence="14">
    <location>
        <begin position="192"/>
        <end position="241"/>
    </location>
</feature>
<evidence type="ECO:0000256" key="13">
    <source>
        <dbReference type="SAM" id="Phobius"/>
    </source>
</evidence>
<dbReference type="PRINTS" id="PR00404">
    <property type="entry name" value="MADSDOMAIN"/>
</dbReference>
<evidence type="ECO:0000256" key="5">
    <source>
        <dbReference type="ARBA" id="ARBA00022737"/>
    </source>
</evidence>
<dbReference type="InterPro" id="IPR036879">
    <property type="entry name" value="TF_MADSbox_sf"/>
</dbReference>
<dbReference type="GO" id="GO:0045944">
    <property type="term" value="P:positive regulation of transcription by RNA polymerase II"/>
    <property type="evidence" value="ECO:0007669"/>
    <property type="project" value="InterPro"/>
</dbReference>
<protein>
    <recommendedName>
        <fullName evidence="14">MADS-box domain-containing protein</fullName>
    </recommendedName>
</protein>
<feature type="domain" description="MADS-box" evidence="14">
    <location>
        <begin position="1"/>
        <end position="49"/>
    </location>
</feature>
<keyword evidence="13" id="KW-1133">Transmembrane helix</keyword>
<dbReference type="Pfam" id="PF13855">
    <property type="entry name" value="LRR_8"/>
    <property type="match status" value="1"/>
</dbReference>
<keyword evidence="3" id="KW-0433">Leucine-rich repeat</keyword>
<keyword evidence="7" id="KW-0238">DNA-binding</keyword>
<evidence type="ECO:0000256" key="9">
    <source>
        <dbReference type="ARBA" id="ARBA00023163"/>
    </source>
</evidence>
<keyword evidence="4" id="KW-0732">Signal</keyword>
<comment type="subcellular location">
    <subcellularLocation>
        <location evidence="2">Membrane</location>
    </subcellularLocation>
    <subcellularLocation>
        <location evidence="1">Nucleus</location>
    </subcellularLocation>
</comment>
<dbReference type="CDD" id="cd00266">
    <property type="entry name" value="MADS_SRF_like"/>
    <property type="match status" value="3"/>
</dbReference>
<keyword evidence="8 13" id="KW-0472">Membrane</keyword>
<dbReference type="FunFam" id="3.40.1810.10:FF:000018">
    <property type="entry name" value="agamous-like MADS-box protein AGL80"/>
    <property type="match status" value="3"/>
</dbReference>